<proteinExistence type="predicted"/>
<dbReference type="Proteomes" id="UP000256345">
    <property type="component" value="Unassembled WGS sequence"/>
</dbReference>
<dbReference type="PROSITE" id="PS51257">
    <property type="entry name" value="PROKAR_LIPOPROTEIN"/>
    <property type="match status" value="1"/>
</dbReference>
<dbReference type="RefSeq" id="WP_147332778.1">
    <property type="nucleotide sequence ID" value="NZ_CP011509.1"/>
</dbReference>
<reference evidence="2 3" key="1">
    <citation type="submission" date="2018-08" db="EMBL/GenBank/DDBJ databases">
        <title>Genomic Encyclopedia of Archaeal and Bacterial Type Strains, Phase II (KMG-II): from individual species to whole genera.</title>
        <authorList>
            <person name="Goeker M."/>
        </authorList>
    </citation>
    <scope>NUCLEOTIDE SEQUENCE [LARGE SCALE GENOMIC DNA]</scope>
    <source>
        <strain evidence="2 3">DSM 2261</strain>
    </source>
</reference>
<protein>
    <recommendedName>
        <fullName evidence="4">Lipoprotein</fullName>
    </recommendedName>
</protein>
<dbReference type="EMBL" id="QUMU01000003">
    <property type="protein sequence ID" value="REG34124.1"/>
    <property type="molecule type" value="Genomic_DNA"/>
</dbReference>
<gene>
    <name evidence="2" type="ORF">ATI61_1035</name>
</gene>
<organism evidence="2 3">
    <name type="scientific">Archangium gephyra</name>
    <dbReference type="NCBI Taxonomy" id="48"/>
    <lineage>
        <taxon>Bacteria</taxon>
        <taxon>Pseudomonadati</taxon>
        <taxon>Myxococcota</taxon>
        <taxon>Myxococcia</taxon>
        <taxon>Myxococcales</taxon>
        <taxon>Cystobacterineae</taxon>
        <taxon>Archangiaceae</taxon>
        <taxon>Archangium</taxon>
    </lineage>
</organism>
<evidence type="ECO:0000256" key="1">
    <source>
        <dbReference type="SAM" id="SignalP"/>
    </source>
</evidence>
<sequence length="99" mass="10807">MRMFRIRMTLALACGALAMGGCATVEQRFCERADECNFLTAGLSADECTDQYMSCTDDLTDPERADWSKLMNECLEFQSCGIFAACVEGTIFACGATSN</sequence>
<comment type="caution">
    <text evidence="2">The sequence shown here is derived from an EMBL/GenBank/DDBJ whole genome shotgun (WGS) entry which is preliminary data.</text>
</comment>
<feature type="chain" id="PRO_5045424055" description="Lipoprotein" evidence="1">
    <location>
        <begin position="24"/>
        <end position="99"/>
    </location>
</feature>
<keyword evidence="3" id="KW-1185">Reference proteome</keyword>
<evidence type="ECO:0000313" key="3">
    <source>
        <dbReference type="Proteomes" id="UP000256345"/>
    </source>
</evidence>
<accession>A0ABX9K5N5</accession>
<keyword evidence="1" id="KW-0732">Signal</keyword>
<evidence type="ECO:0000313" key="2">
    <source>
        <dbReference type="EMBL" id="REG34124.1"/>
    </source>
</evidence>
<name>A0ABX9K5N5_9BACT</name>
<evidence type="ECO:0008006" key="4">
    <source>
        <dbReference type="Google" id="ProtNLM"/>
    </source>
</evidence>
<feature type="signal peptide" evidence="1">
    <location>
        <begin position="1"/>
        <end position="23"/>
    </location>
</feature>